<dbReference type="EMBL" id="LGRX02005372">
    <property type="protein sequence ID" value="KAK3278581.1"/>
    <property type="molecule type" value="Genomic_DNA"/>
</dbReference>
<name>A0AAE0LAU2_9CHLO</name>
<sequence>MVALARMRVDPEDLETYELFLLAPCLVLQPVSQGLKKGVAQVIRERRCWGGTGSPGWVWLVKAGHLEKAVKRLELAKLAPATEETLRRLEQLHPAGTGRRREVEGDRRQELQGQALELDGRVFDDVMQNEWLAGARSVALLKDDLGVNVRPIACGEILRKLVAKVIRKQRAKAFRNRFCGRPEDGAQGLRAAQIGVAVKGARGPPGAQQRDPLRRSRGDPLRPLYLAAPLQTVLERVQERHPEVIGMAYLEDVLLMGPPVVAAAAYDTYVEEAVAIGLHIQPAKSAAYSPEGDPGFFAEEMPGARGELDFLNVLGVPVGKAEAVSAEMLRKVGELCGILPTLNKLGHAQAQGLLLRYCAHPRLGFWLRGVPPEMVREAAEEHDSRMREALRDMLSGGWTRLAFPRVCHSPAWDGADRGDKGEQCGLAGWFRTTLEGHAGSIFDGCEDLGAESDLPYIRSVQAMHKVTEAMGEIEEARGAEKHLPTQTRLPRLFTVTFDSIGPALLRGTPRCPALELTSAEYRVALRHVLHAERPLLGQVGGCPHCGGEVDPTGTHLLACE</sequence>
<accession>A0AAE0LAU2</accession>
<keyword evidence="3" id="KW-1185">Reference proteome</keyword>
<protein>
    <recommendedName>
        <fullName evidence="4">Reverse transcriptase domain-containing protein</fullName>
    </recommendedName>
</protein>
<feature type="region of interest" description="Disordered" evidence="1">
    <location>
        <begin position="200"/>
        <end position="219"/>
    </location>
</feature>
<proteinExistence type="predicted"/>
<dbReference type="Proteomes" id="UP001190700">
    <property type="component" value="Unassembled WGS sequence"/>
</dbReference>
<comment type="caution">
    <text evidence="2">The sequence shown here is derived from an EMBL/GenBank/DDBJ whole genome shotgun (WGS) entry which is preliminary data.</text>
</comment>
<evidence type="ECO:0008006" key="4">
    <source>
        <dbReference type="Google" id="ProtNLM"/>
    </source>
</evidence>
<evidence type="ECO:0000313" key="3">
    <source>
        <dbReference type="Proteomes" id="UP001190700"/>
    </source>
</evidence>
<dbReference type="AlphaFoldDB" id="A0AAE0LAU2"/>
<gene>
    <name evidence="2" type="ORF">CYMTET_13486</name>
</gene>
<evidence type="ECO:0000256" key="1">
    <source>
        <dbReference type="SAM" id="MobiDB-lite"/>
    </source>
</evidence>
<evidence type="ECO:0000313" key="2">
    <source>
        <dbReference type="EMBL" id="KAK3278581.1"/>
    </source>
</evidence>
<organism evidence="2 3">
    <name type="scientific">Cymbomonas tetramitiformis</name>
    <dbReference type="NCBI Taxonomy" id="36881"/>
    <lineage>
        <taxon>Eukaryota</taxon>
        <taxon>Viridiplantae</taxon>
        <taxon>Chlorophyta</taxon>
        <taxon>Pyramimonadophyceae</taxon>
        <taxon>Pyramimonadales</taxon>
        <taxon>Pyramimonadaceae</taxon>
        <taxon>Cymbomonas</taxon>
    </lineage>
</organism>
<reference evidence="2 3" key="1">
    <citation type="journal article" date="2015" name="Genome Biol. Evol.">
        <title>Comparative Genomics of a Bacterivorous Green Alga Reveals Evolutionary Causalities and Consequences of Phago-Mixotrophic Mode of Nutrition.</title>
        <authorList>
            <person name="Burns J.A."/>
            <person name="Paasch A."/>
            <person name="Narechania A."/>
            <person name="Kim E."/>
        </authorList>
    </citation>
    <scope>NUCLEOTIDE SEQUENCE [LARGE SCALE GENOMIC DNA]</scope>
    <source>
        <strain evidence="2 3">PLY_AMNH</strain>
    </source>
</reference>